<keyword evidence="2" id="KW-0812">Transmembrane</keyword>
<dbReference type="PANTHER" id="PTHR33333:SF46">
    <property type="entry name" value="LOW QUALITY PROTEIN: GLYCINE-RICH PROTEIN DOT1"/>
    <property type="match status" value="1"/>
</dbReference>
<feature type="transmembrane region" description="Helical" evidence="2">
    <location>
        <begin position="90"/>
        <end position="108"/>
    </location>
</feature>
<protein>
    <submittedName>
        <fullName evidence="3">Uncharacterized protein</fullName>
    </submittedName>
</protein>
<dbReference type="EMBL" id="KZ305019">
    <property type="protein sequence ID" value="PIA63238.1"/>
    <property type="molecule type" value="Genomic_DNA"/>
</dbReference>
<gene>
    <name evidence="3" type="ORF">AQUCO_00200925v1</name>
</gene>
<feature type="compositionally biased region" description="Basic and acidic residues" evidence="1">
    <location>
        <begin position="126"/>
        <end position="135"/>
    </location>
</feature>
<evidence type="ECO:0000256" key="1">
    <source>
        <dbReference type="SAM" id="MobiDB-lite"/>
    </source>
</evidence>
<keyword evidence="4" id="KW-1185">Reference proteome</keyword>
<dbReference type="InParanoid" id="A0A2G5F5D3"/>
<keyword evidence="2" id="KW-1133">Transmembrane helix</keyword>
<organism evidence="3 4">
    <name type="scientific">Aquilegia coerulea</name>
    <name type="common">Rocky mountain columbine</name>
    <dbReference type="NCBI Taxonomy" id="218851"/>
    <lineage>
        <taxon>Eukaryota</taxon>
        <taxon>Viridiplantae</taxon>
        <taxon>Streptophyta</taxon>
        <taxon>Embryophyta</taxon>
        <taxon>Tracheophyta</taxon>
        <taxon>Spermatophyta</taxon>
        <taxon>Magnoliopsida</taxon>
        <taxon>Ranunculales</taxon>
        <taxon>Ranunculaceae</taxon>
        <taxon>Thalictroideae</taxon>
        <taxon>Aquilegia</taxon>
    </lineage>
</organism>
<feature type="region of interest" description="Disordered" evidence="1">
    <location>
        <begin position="119"/>
        <end position="146"/>
    </location>
</feature>
<reference evidence="3 4" key="1">
    <citation type="submission" date="2017-09" db="EMBL/GenBank/DDBJ databases">
        <title>WGS assembly of Aquilegia coerulea Goldsmith.</title>
        <authorList>
            <person name="Hodges S."/>
            <person name="Kramer E."/>
            <person name="Nordborg M."/>
            <person name="Tomkins J."/>
            <person name="Borevitz J."/>
            <person name="Derieg N."/>
            <person name="Yan J."/>
            <person name="Mihaltcheva S."/>
            <person name="Hayes R.D."/>
            <person name="Rokhsar D."/>
        </authorList>
    </citation>
    <scope>NUCLEOTIDE SEQUENCE [LARGE SCALE GENOMIC DNA]</scope>
    <source>
        <strain evidence="4">cv. Goldsmith</strain>
    </source>
</reference>
<evidence type="ECO:0000256" key="2">
    <source>
        <dbReference type="SAM" id="Phobius"/>
    </source>
</evidence>
<evidence type="ECO:0000313" key="3">
    <source>
        <dbReference type="EMBL" id="PIA63238.1"/>
    </source>
</evidence>
<accession>A0A2G5F5D3</accession>
<dbReference type="AlphaFoldDB" id="A0A2G5F5D3"/>
<keyword evidence="2" id="KW-0472">Membrane</keyword>
<dbReference type="Proteomes" id="UP000230069">
    <property type="component" value="Unassembled WGS sequence"/>
</dbReference>
<sequence length="146" mass="16828">MDLLRKMVGNEATTHLSKALKYYLRLTESVWMITSQKMNETFNLATDLVMKYSPLVMKYVGVTVDAARATFPCLKNIGVYCVEMIKQHPYLFGLIVLLVLFNCSSSSAGSCNSKKMMKAPGRNYRMPRDDFERSPRSYFQSERKRK</sequence>
<dbReference type="OrthoDB" id="1937971at2759"/>
<name>A0A2G5F5D3_AQUCA</name>
<dbReference type="PANTHER" id="PTHR33333">
    <property type="entry name" value="ERYTHROCYTE MEMBRANE PROTEIN 1-LIKE"/>
    <property type="match status" value="1"/>
</dbReference>
<evidence type="ECO:0000313" key="4">
    <source>
        <dbReference type="Proteomes" id="UP000230069"/>
    </source>
</evidence>
<dbReference type="InterPro" id="IPR039926">
    <property type="entry name" value="Egg_app_1"/>
</dbReference>
<proteinExistence type="predicted"/>